<protein>
    <submittedName>
        <fullName evidence="1">Uncharacterized protein</fullName>
    </submittedName>
</protein>
<proteinExistence type="predicted"/>
<evidence type="ECO:0000313" key="2">
    <source>
        <dbReference type="Proteomes" id="UP001230649"/>
    </source>
</evidence>
<sequence length="472" mass="52414">MSEVKVTTQEEMVALGPPYIDIDEVNNQMPERAYRYMNSHGGSLDDCLLDGEEYVDVGAEDGDEDKDGREVESGRQGKSEMGSSDHSQGQKRSASDTPVDDASDVQEKNLKSSSARRSSDDMPGVKLTTQEQMVAVGLPYLDIDGLDVYIPESAWRYMCEHGGSLNGYQNDSEGNSEDGDEEGDQERNGTDDESGRDGPSTMATGDSLQSQKSFEDESSGSSTAVSSSSSREAEMHGDRRDLLPLDTPAIPSLPRYSTAGGPPPEGFPILAQMKEFRAVYKSYDAQLHLEQWLAKMPNLKILHVRCTHDGPDPETGIWYDPYRRSVATNLVESLANFLAYTHRLRWMYLDDVFFKPNELLQLVQKRQKLNCPLEKIQVRTPVMAASECAALHKLVDFEHILTHAKYGKLDEPGCACRCECEGPCVIPDDRALGVKEKARKRTAPLGTDLMTPKMYMLLVATMDYLRPEDVSV</sequence>
<comment type="caution">
    <text evidence="1">The sequence shown here is derived from an EMBL/GenBank/DDBJ whole genome shotgun (WGS) entry which is preliminary data.</text>
</comment>
<organism evidence="1 2">
    <name type="scientific">Naganishia adeliensis</name>
    <dbReference type="NCBI Taxonomy" id="92952"/>
    <lineage>
        <taxon>Eukaryota</taxon>
        <taxon>Fungi</taxon>
        <taxon>Dikarya</taxon>
        <taxon>Basidiomycota</taxon>
        <taxon>Agaricomycotina</taxon>
        <taxon>Tremellomycetes</taxon>
        <taxon>Filobasidiales</taxon>
        <taxon>Filobasidiaceae</taxon>
        <taxon>Naganishia</taxon>
    </lineage>
</organism>
<evidence type="ECO:0000313" key="1">
    <source>
        <dbReference type="EMBL" id="KAJ9113089.1"/>
    </source>
</evidence>
<accession>A0ACC2WPG2</accession>
<dbReference type="EMBL" id="JASBWS010000013">
    <property type="protein sequence ID" value="KAJ9113089.1"/>
    <property type="molecule type" value="Genomic_DNA"/>
</dbReference>
<name>A0ACC2WPG2_9TREE</name>
<keyword evidence="2" id="KW-1185">Reference proteome</keyword>
<reference evidence="1" key="1">
    <citation type="submission" date="2023-04" db="EMBL/GenBank/DDBJ databases">
        <title>Draft Genome sequencing of Naganishia species isolated from polar environments using Oxford Nanopore Technology.</title>
        <authorList>
            <person name="Leo P."/>
            <person name="Venkateswaran K."/>
        </authorList>
    </citation>
    <scope>NUCLEOTIDE SEQUENCE</scope>
    <source>
        <strain evidence="1">MNA-CCFEE 5262</strain>
    </source>
</reference>
<gene>
    <name evidence="1" type="ORF">QFC20_001976</name>
</gene>
<dbReference type="Proteomes" id="UP001230649">
    <property type="component" value="Unassembled WGS sequence"/>
</dbReference>